<feature type="domain" description="EGF-like" evidence="4">
    <location>
        <begin position="985"/>
        <end position="1018"/>
    </location>
</feature>
<dbReference type="SMART" id="SM00181">
    <property type="entry name" value="EGF"/>
    <property type="match status" value="12"/>
</dbReference>
<dbReference type="PANTHER" id="PTHR15332">
    <property type="entry name" value="PROPROTEIN CONVERTASE SUBTILISIN_KEXIN TYPE 5-LIKE"/>
    <property type="match status" value="1"/>
</dbReference>
<protein>
    <recommendedName>
        <fullName evidence="4">EGF-like domain-containing protein</fullName>
    </recommendedName>
</protein>
<dbReference type="EMBL" id="JANIIK010000044">
    <property type="protein sequence ID" value="KAJ3604400.1"/>
    <property type="molecule type" value="Genomic_DNA"/>
</dbReference>
<dbReference type="InterPro" id="IPR032778">
    <property type="entry name" value="GF_recep_IV"/>
</dbReference>
<evidence type="ECO:0000256" key="3">
    <source>
        <dbReference type="SAM" id="Phobius"/>
    </source>
</evidence>
<dbReference type="InterPro" id="IPR000742">
    <property type="entry name" value="EGF"/>
</dbReference>
<dbReference type="Pfam" id="PF14843">
    <property type="entry name" value="GF_recep_IV"/>
    <property type="match status" value="1"/>
</dbReference>
<dbReference type="SMART" id="SM00261">
    <property type="entry name" value="FU"/>
    <property type="match status" value="21"/>
</dbReference>
<dbReference type="CDD" id="cd00064">
    <property type="entry name" value="FU"/>
    <property type="match status" value="8"/>
</dbReference>
<feature type="compositionally biased region" description="Polar residues" evidence="2">
    <location>
        <begin position="1"/>
        <end position="11"/>
    </location>
</feature>
<accession>A0A9Q0EFF6</accession>
<proteinExistence type="predicted"/>
<feature type="domain" description="EGF-like" evidence="4">
    <location>
        <begin position="887"/>
        <end position="918"/>
    </location>
</feature>
<reference evidence="5" key="1">
    <citation type="submission" date="2022-07" db="EMBL/GenBank/DDBJ databases">
        <title>Chromosome-level genome of Muraenolepis orangiensis.</title>
        <authorList>
            <person name="Kim J."/>
        </authorList>
    </citation>
    <scope>NUCLEOTIDE SEQUENCE</scope>
    <source>
        <strain evidence="5">KU_S4_2022</strain>
        <tissue evidence="5">Muscle</tissue>
    </source>
</reference>
<dbReference type="Proteomes" id="UP001148018">
    <property type="component" value="Unassembled WGS sequence"/>
</dbReference>
<feature type="domain" description="EGF-like" evidence="4">
    <location>
        <begin position="1092"/>
        <end position="1124"/>
    </location>
</feature>
<feature type="domain" description="EGF-like" evidence="4">
    <location>
        <begin position="699"/>
        <end position="740"/>
    </location>
</feature>
<keyword evidence="3" id="KW-0812">Transmembrane</keyword>
<dbReference type="OrthoDB" id="300641at2759"/>
<feature type="domain" description="EGF-like" evidence="4">
    <location>
        <begin position="741"/>
        <end position="770"/>
    </location>
</feature>
<feature type="transmembrane region" description="Helical" evidence="3">
    <location>
        <begin position="1172"/>
        <end position="1194"/>
    </location>
</feature>
<feature type="domain" description="EGF-like" evidence="4">
    <location>
        <begin position="398"/>
        <end position="427"/>
    </location>
</feature>
<feature type="domain" description="EGF-like" evidence="4">
    <location>
        <begin position="920"/>
        <end position="967"/>
    </location>
</feature>
<sequence>MAQSLHPTASTPQPPPHSLHPTAYPLHPTASTPQPPPATQPPHLHSHFHTPYQPVQADPCRGGTHPPKKWLQSEWICVSECPGGFFRDDRRRCKKCSSLCETCVGSRSDQCATCRPGFHLNEGSNTCVASCSDGFFLDHDSNMCRRCADSCKRCTAANICTECKPGMSLQGNKCQMTCDPGSYYNGHMRACEPCHLACASCAGTGIDGCTRCADGYMMEEWRCVLSCSVGYHRAEPTADGQPQRTCKRCDHSCYECAGPGERNCTTCVSGYTFEGGACLVSTICKDGEYISHSGKCHRCDVECEQCTGSEGDNCTSCPASRFLDDGRCATYCRRGRYALDGQCYLCHHTCHECKDGGLFNCTSCDKDKFGIQHYLLQGECRASCPGGTFHSRGARCEPCAADCTLCTGPELCLRCRPGLSPRGGRCLPLLCGDGEFADLSSEDCQPCEEGCNKCQINKGGNPATMCVSCEDGYYKWGSDCYKFCPEGSLSVNGSMVCDRCEDHRCVNCDQNQCYWCEEGFYISDGVCVDQCKKGSFLDTEGQECEPCHASCRTCGGPQYDDCDLCEEGFTLSDGTCLRQQKMALCPEKQFNNDMGVCEQCHPSCKTCSGQGKKECRTCGPAHLLTGQQSCVSQCPDATFANQTSGRCQSCLPGCVLCRDLQCQRCRSGAAQLYLQDERCVAVCDRGFPMEGQCHPCDPECASCGLSASQCLSCAPQYLLLGHSCLGHCPLGFYTSQAHCLPCPPNCRKCSDDGLCQDCAEYFFLHQDGCVDDCPGGYFAGGRECMRCHGDCTSCGGPNADDCEACRDPGAVRYNGLCLTQCPSTAYYDQHMEDCRDCAKSCLTCSGHESSSCLSCEGNRRIDETGHCVWYSHCSLHTYMDAGGQCLLCDPLCHHCSGPRKDQCLNCNATRFLLNNSCVEECPTGYYDDVEGQACRRCHESCVSCMGPHSVECVTCKPGLFRQGPSCVERCSESHYGNTTSGLCERCEPSCSRCSGPGSHHCLGCREDFWFLARSSRCLKDCPRSHYPDGPSHTCRRCHPTCQTCTDEGALACETCYPGYDLLGSICASRCLLGFYATPQESDSAVLEHDCAPCEPSCLDCRGPGQRNCTTCPAAQLLSEDGRCLSCCLNGTRLQPEEPIPMECCDCRASIVECVPGFNFAMKSGEELKGSRAGLWAAFFVLVAVAVGGTLFLVLQARSKARPALGALKAVCYEKLDGGRVSWAQTDAADISSFGGYSDRIVERKGEDEDCAEDDEDDEEENIVYMGQDGTVYRKFRYGLLDEDEEIDLEYDDESYSFR</sequence>
<feature type="domain" description="EGF-like" evidence="4">
    <location>
        <begin position="146"/>
        <end position="175"/>
    </location>
</feature>
<comment type="caution">
    <text evidence="5">The sequence shown here is derived from an EMBL/GenBank/DDBJ whole genome shotgun (WGS) entry which is preliminary data.</text>
</comment>
<keyword evidence="3" id="KW-0472">Membrane</keyword>
<dbReference type="InterPro" id="IPR009030">
    <property type="entry name" value="Growth_fac_rcpt_cys_sf"/>
</dbReference>
<keyword evidence="1" id="KW-0325">Glycoprotein</keyword>
<evidence type="ECO:0000313" key="6">
    <source>
        <dbReference type="Proteomes" id="UP001148018"/>
    </source>
</evidence>
<dbReference type="SUPFAM" id="SSF57184">
    <property type="entry name" value="Growth factor receptor domain"/>
    <property type="match status" value="7"/>
</dbReference>
<dbReference type="Gene3D" id="2.10.220.10">
    <property type="entry name" value="Hormone Receptor, Insulin-like Growth Factor Receptor 1, Chain A, domain 2"/>
    <property type="match status" value="14"/>
</dbReference>
<evidence type="ECO:0000256" key="1">
    <source>
        <dbReference type="ARBA" id="ARBA00023180"/>
    </source>
</evidence>
<dbReference type="InterPro" id="IPR006212">
    <property type="entry name" value="Furin_repeat"/>
</dbReference>
<dbReference type="FunFam" id="2.10.220.10:FF:000043">
    <property type="entry name" value="Proprotein convertase subtilisin/kexin type 5b"/>
    <property type="match status" value="1"/>
</dbReference>
<feature type="region of interest" description="Disordered" evidence="2">
    <location>
        <begin position="1"/>
        <end position="48"/>
    </location>
</feature>
<feature type="domain" description="EGF-like" evidence="4">
    <location>
        <begin position="446"/>
        <end position="481"/>
    </location>
</feature>
<keyword evidence="6" id="KW-1185">Reference proteome</keyword>
<dbReference type="PANTHER" id="PTHR15332:SF175">
    <property type="entry name" value="PROPROTEIN CONVERTASE SUBTILISIN_KEXIN TYPE 5-LIKE"/>
    <property type="match status" value="1"/>
</dbReference>
<dbReference type="SMART" id="SM01411">
    <property type="entry name" value="Ephrin_rec_like"/>
    <property type="match status" value="6"/>
</dbReference>
<evidence type="ECO:0000313" key="5">
    <source>
        <dbReference type="EMBL" id="KAJ3604400.1"/>
    </source>
</evidence>
<feature type="domain" description="EGF-like" evidence="4">
    <location>
        <begin position="200"/>
        <end position="247"/>
    </location>
</feature>
<keyword evidence="3" id="KW-1133">Transmembrane helix</keyword>
<feature type="domain" description="EGF-like" evidence="4">
    <location>
        <begin position="95"/>
        <end position="128"/>
    </location>
</feature>
<evidence type="ECO:0000259" key="4">
    <source>
        <dbReference type="SMART" id="SM00181"/>
    </source>
</evidence>
<name>A0A9Q0EFF6_9TELE</name>
<gene>
    <name evidence="5" type="ORF">NHX12_029141</name>
</gene>
<feature type="domain" description="EGF-like" evidence="4">
    <location>
        <begin position="1036"/>
        <end position="1067"/>
    </location>
</feature>
<evidence type="ECO:0000256" key="2">
    <source>
        <dbReference type="SAM" id="MobiDB-lite"/>
    </source>
</evidence>
<organism evidence="5 6">
    <name type="scientific">Muraenolepis orangiensis</name>
    <name type="common">Patagonian moray cod</name>
    <dbReference type="NCBI Taxonomy" id="630683"/>
    <lineage>
        <taxon>Eukaryota</taxon>
        <taxon>Metazoa</taxon>
        <taxon>Chordata</taxon>
        <taxon>Craniata</taxon>
        <taxon>Vertebrata</taxon>
        <taxon>Euteleostomi</taxon>
        <taxon>Actinopterygii</taxon>
        <taxon>Neopterygii</taxon>
        <taxon>Teleostei</taxon>
        <taxon>Neoteleostei</taxon>
        <taxon>Acanthomorphata</taxon>
        <taxon>Zeiogadaria</taxon>
        <taxon>Gadariae</taxon>
        <taxon>Gadiformes</taxon>
        <taxon>Muraenolepidoidei</taxon>
        <taxon>Muraenolepididae</taxon>
        <taxon>Muraenolepis</taxon>
    </lineage>
</organism>